<organism evidence="2 3">
    <name type="scientific">Trametes coccinea (strain BRFM310)</name>
    <name type="common">Pycnoporus coccineus</name>
    <dbReference type="NCBI Taxonomy" id="1353009"/>
    <lineage>
        <taxon>Eukaryota</taxon>
        <taxon>Fungi</taxon>
        <taxon>Dikarya</taxon>
        <taxon>Basidiomycota</taxon>
        <taxon>Agaricomycotina</taxon>
        <taxon>Agaricomycetes</taxon>
        <taxon>Polyporales</taxon>
        <taxon>Polyporaceae</taxon>
        <taxon>Trametes</taxon>
    </lineage>
</organism>
<keyword evidence="3" id="KW-1185">Reference proteome</keyword>
<dbReference type="Proteomes" id="UP000193067">
    <property type="component" value="Unassembled WGS sequence"/>
</dbReference>
<name>A0A1Y2IMF0_TRAC3</name>
<feature type="region of interest" description="Disordered" evidence="1">
    <location>
        <begin position="304"/>
        <end position="488"/>
    </location>
</feature>
<feature type="compositionally biased region" description="Polar residues" evidence="1">
    <location>
        <begin position="553"/>
        <end position="580"/>
    </location>
</feature>
<proteinExistence type="predicted"/>
<feature type="region of interest" description="Disordered" evidence="1">
    <location>
        <begin position="245"/>
        <end position="288"/>
    </location>
</feature>
<feature type="compositionally biased region" description="Low complexity" evidence="1">
    <location>
        <begin position="348"/>
        <end position="398"/>
    </location>
</feature>
<dbReference type="EMBL" id="KZ084106">
    <property type="protein sequence ID" value="OSD02288.1"/>
    <property type="molecule type" value="Genomic_DNA"/>
</dbReference>
<feature type="compositionally biased region" description="Polar residues" evidence="1">
    <location>
        <begin position="461"/>
        <end position="474"/>
    </location>
</feature>
<feature type="region of interest" description="Disordered" evidence="1">
    <location>
        <begin position="29"/>
        <end position="189"/>
    </location>
</feature>
<accession>A0A1Y2IMF0</accession>
<dbReference type="OrthoDB" id="3064136at2759"/>
<protein>
    <submittedName>
        <fullName evidence="2">Uncharacterized protein</fullName>
    </submittedName>
</protein>
<feature type="compositionally biased region" description="Polar residues" evidence="1">
    <location>
        <begin position="399"/>
        <end position="414"/>
    </location>
</feature>
<feature type="compositionally biased region" description="Low complexity" evidence="1">
    <location>
        <begin position="430"/>
        <end position="444"/>
    </location>
</feature>
<dbReference type="STRING" id="1353009.A0A1Y2IMF0"/>
<feature type="compositionally biased region" description="Polar residues" evidence="1">
    <location>
        <begin position="118"/>
        <end position="133"/>
    </location>
</feature>
<feature type="compositionally biased region" description="Low complexity" evidence="1">
    <location>
        <begin position="528"/>
        <end position="540"/>
    </location>
</feature>
<evidence type="ECO:0000313" key="2">
    <source>
        <dbReference type="EMBL" id="OSD02288.1"/>
    </source>
</evidence>
<reference evidence="2 3" key="1">
    <citation type="journal article" date="2015" name="Biotechnol. Biofuels">
        <title>Enhanced degradation of softwood versus hardwood by the white-rot fungus Pycnoporus coccineus.</title>
        <authorList>
            <person name="Couturier M."/>
            <person name="Navarro D."/>
            <person name="Chevret D."/>
            <person name="Henrissat B."/>
            <person name="Piumi F."/>
            <person name="Ruiz-Duenas F.J."/>
            <person name="Martinez A.T."/>
            <person name="Grigoriev I.V."/>
            <person name="Riley R."/>
            <person name="Lipzen A."/>
            <person name="Berrin J.G."/>
            <person name="Master E.R."/>
            <person name="Rosso M.N."/>
        </authorList>
    </citation>
    <scope>NUCLEOTIDE SEQUENCE [LARGE SCALE GENOMIC DNA]</scope>
    <source>
        <strain evidence="2 3">BRFM310</strain>
    </source>
</reference>
<evidence type="ECO:0000256" key="1">
    <source>
        <dbReference type="SAM" id="MobiDB-lite"/>
    </source>
</evidence>
<dbReference type="AlphaFoldDB" id="A0A1Y2IMF0"/>
<gene>
    <name evidence="2" type="ORF">PYCCODRAFT_1467940</name>
</gene>
<feature type="compositionally biased region" description="Polar residues" evidence="1">
    <location>
        <begin position="304"/>
        <end position="328"/>
    </location>
</feature>
<evidence type="ECO:0000313" key="3">
    <source>
        <dbReference type="Proteomes" id="UP000193067"/>
    </source>
</evidence>
<feature type="compositionally biased region" description="Low complexity" evidence="1">
    <location>
        <begin position="49"/>
        <end position="61"/>
    </location>
</feature>
<feature type="region of interest" description="Disordered" evidence="1">
    <location>
        <begin position="525"/>
        <end position="587"/>
    </location>
</feature>
<feature type="compositionally biased region" description="Basic and acidic residues" evidence="1">
    <location>
        <begin position="144"/>
        <end position="153"/>
    </location>
</feature>
<sequence>MASEERIVYMDEGRDNLEQILSPKSPVMVEAVFGSAPRPRRPSTPKSPPSTSSATTTAKTTPTRKEKTLPPVPASALSKPQPRVITKSNEQPRPLKRADSPDVETMIARTPRPRRKSSATFTSPILRARSNTGMAVPSSWKGLNSREKEKGAGDNESIISDYGTLLKDDDSDFERQLEGEGSESDSSIDIHTPLPHLMFRDGLLSPRSKLLPAGTATLSLYMDDSPEGQRANSVLSVASTAASTMTKSGVYRDPRDTQRRRRRHKDQSLLRAGMGLTTGLGWSDSEDEDAPSLLTRRLISTSLARQPTVTSTVSRAPSQLTKSISVGNLSHPPPSYSPISRPGTRPLSRSTSASFSVRTSSADGESVTTVNTESVTRARTASNASASSIVSSGSRDSSGPTQSVASSQTSQGRSTVPRPLRLPQTAGIQTSVSRSTSVSESRPPVAGTSKLPGTRPHTRTRTLSNPSRAPTSSVLPRPSASKMVPPRSVSAAIMAPVRSRSISSIAASERGSVFSDAGTISDFPLPPGSATVSPSASASPSPAPGFRGLRRPSVNTQVSRSTTASPITPPSASRVLNTVGTGPRPRIGVGMAYRSSGYSSFYEASRLSRASVASSSSKEVGVI</sequence>